<dbReference type="PANTHER" id="PTHR47723">
    <property type="entry name" value="OS05G0353850 PROTEIN"/>
    <property type="match status" value="1"/>
</dbReference>
<dbReference type="InterPro" id="IPR053151">
    <property type="entry name" value="RNase_H-like"/>
</dbReference>
<sequence>MHREVRYATGRDQVTYHVLYRTYGQQALKSDVRSNLATNSLVIYCKMDEVYSGEVEVYEVRFNVLFVSTHHTVHKYDLSGCQEVRFEMLYASTQHTAHHSLELAAHKCDTKRGTQLGLARSWLVFLSFSWLVVGDFNAVLGAYECLDSRSHARGPCEDFKSMIEDCNLIGNRFQGAGFTWVRGRSSRARVERSYWARFFWSFLSALLEDYRDRHIEVCIALAFDCVNVLHKKFYEGNVAMKMDNRKAFDTLDWKFLCRVLRAFGFSQTFMDWIVSILGSLRLSVLFNGSLTVWCSVYNVNRLGIDCMRNCVDDLLNLYRFGLCGRLGKASIIKSVVRSPPTPGWIKVNTNGAALGSPGVGGCGDVFRTCRSFAKACFAVPLGQVTWRVCQDWQRCLHQISNIEFQVSHIFREGNQETNALSKHDMGLSYDSWWSSTPSFYSSLIGYDCMGRESFRFS</sequence>
<dbReference type="EMBL" id="JANJYI010000009">
    <property type="protein sequence ID" value="KAK2637423.1"/>
    <property type="molecule type" value="Genomic_DNA"/>
</dbReference>
<dbReference type="PANTHER" id="PTHR47723:SF19">
    <property type="entry name" value="POLYNUCLEOTIDYL TRANSFERASE, RIBONUCLEASE H-LIKE SUPERFAMILY PROTEIN"/>
    <property type="match status" value="1"/>
</dbReference>
<name>A0AAD9TKD0_9ROSI</name>
<keyword evidence="2" id="KW-1185">Reference proteome</keyword>
<evidence type="ECO:0000313" key="1">
    <source>
        <dbReference type="EMBL" id="KAK2637423.1"/>
    </source>
</evidence>
<organism evidence="1 2">
    <name type="scientific">Dipteronia dyeriana</name>
    <dbReference type="NCBI Taxonomy" id="168575"/>
    <lineage>
        <taxon>Eukaryota</taxon>
        <taxon>Viridiplantae</taxon>
        <taxon>Streptophyta</taxon>
        <taxon>Embryophyta</taxon>
        <taxon>Tracheophyta</taxon>
        <taxon>Spermatophyta</taxon>
        <taxon>Magnoliopsida</taxon>
        <taxon>eudicotyledons</taxon>
        <taxon>Gunneridae</taxon>
        <taxon>Pentapetalae</taxon>
        <taxon>rosids</taxon>
        <taxon>malvids</taxon>
        <taxon>Sapindales</taxon>
        <taxon>Sapindaceae</taxon>
        <taxon>Hippocastanoideae</taxon>
        <taxon>Acereae</taxon>
        <taxon>Dipteronia</taxon>
    </lineage>
</organism>
<accession>A0AAD9TKD0</accession>
<dbReference type="AlphaFoldDB" id="A0AAD9TKD0"/>
<dbReference type="SUPFAM" id="SSF56219">
    <property type="entry name" value="DNase I-like"/>
    <property type="match status" value="1"/>
</dbReference>
<reference evidence="1" key="1">
    <citation type="journal article" date="2023" name="Plant J.">
        <title>Genome sequences and population genomics provide insights into the demographic history, inbreeding, and mutation load of two 'living fossil' tree species of Dipteronia.</title>
        <authorList>
            <person name="Feng Y."/>
            <person name="Comes H.P."/>
            <person name="Chen J."/>
            <person name="Zhu S."/>
            <person name="Lu R."/>
            <person name="Zhang X."/>
            <person name="Li P."/>
            <person name="Qiu J."/>
            <person name="Olsen K.M."/>
            <person name="Qiu Y."/>
        </authorList>
    </citation>
    <scope>NUCLEOTIDE SEQUENCE</scope>
    <source>
        <strain evidence="1">KIB01</strain>
    </source>
</reference>
<gene>
    <name evidence="1" type="ORF">Ddye_032215</name>
</gene>
<evidence type="ECO:0008006" key="3">
    <source>
        <dbReference type="Google" id="ProtNLM"/>
    </source>
</evidence>
<evidence type="ECO:0000313" key="2">
    <source>
        <dbReference type="Proteomes" id="UP001280121"/>
    </source>
</evidence>
<dbReference type="Proteomes" id="UP001280121">
    <property type="component" value="Unassembled WGS sequence"/>
</dbReference>
<comment type="caution">
    <text evidence="1">The sequence shown here is derived from an EMBL/GenBank/DDBJ whole genome shotgun (WGS) entry which is preliminary data.</text>
</comment>
<proteinExistence type="predicted"/>
<dbReference type="InterPro" id="IPR036691">
    <property type="entry name" value="Endo/exonu/phosph_ase_sf"/>
</dbReference>
<protein>
    <recommendedName>
        <fullName evidence="3">Reverse transcriptase domain-containing protein</fullName>
    </recommendedName>
</protein>